<comment type="caution">
    <text evidence="8">The sequence shown here is derived from an EMBL/GenBank/DDBJ whole genome shotgun (WGS) entry which is preliminary data.</text>
</comment>
<keyword evidence="3" id="KW-0732">Signal</keyword>
<accession>A0A9D2DCN6</accession>
<evidence type="ECO:0000256" key="1">
    <source>
        <dbReference type="ARBA" id="ARBA00004442"/>
    </source>
</evidence>
<evidence type="ECO:0000256" key="5">
    <source>
        <dbReference type="ARBA" id="ARBA00023139"/>
    </source>
</evidence>
<name>A0A9D2DCN6_9BACT</name>
<evidence type="ECO:0000313" key="9">
    <source>
        <dbReference type="Proteomes" id="UP000824014"/>
    </source>
</evidence>
<evidence type="ECO:0008006" key="10">
    <source>
        <dbReference type="Google" id="ProtNLM"/>
    </source>
</evidence>
<sequence>MNRRLVAGRGLVAMAAALLLGGCIRESLPPCPPLVIELSVKDKNYFNIDDAVRLGLLERRAEDLPFRDYVHSLYYIVRDEQGEVVAEQHNTPVTDDSQVQRIVLPASLPYGTYTVTAWGNMQSEEPLGEDATQAEMEAAGAAANDIYLASATLEYRYGHDLFPVGMERTKGNLLIKAENLPDNIDFSTKNIEDIFALVDRHFTYSGLTAVHTERDWMVPNEILTQTLMCPSPVYEGSKLSVAFIDKSAVTQTAAGQRVTYYPTLVPQDVHITMGRNEITILRYAYVAEGDSEGEFRIYVRVNGNWELIHDMEIE</sequence>
<reference evidence="8" key="2">
    <citation type="submission" date="2021-04" db="EMBL/GenBank/DDBJ databases">
        <authorList>
            <person name="Gilroy R."/>
        </authorList>
    </citation>
    <scope>NUCLEOTIDE SEQUENCE</scope>
    <source>
        <strain evidence="8">ChiHjej11B10-19426</strain>
    </source>
</reference>
<evidence type="ECO:0000256" key="6">
    <source>
        <dbReference type="ARBA" id="ARBA00023237"/>
    </source>
</evidence>
<gene>
    <name evidence="8" type="ORF">H9816_00765</name>
</gene>
<organism evidence="8 9">
    <name type="scientific">Candidatus Tidjanibacter faecipullorum</name>
    <dbReference type="NCBI Taxonomy" id="2838766"/>
    <lineage>
        <taxon>Bacteria</taxon>
        <taxon>Pseudomonadati</taxon>
        <taxon>Bacteroidota</taxon>
        <taxon>Bacteroidia</taxon>
        <taxon>Bacteroidales</taxon>
        <taxon>Rikenellaceae</taxon>
        <taxon>Tidjanibacter</taxon>
    </lineage>
</organism>
<evidence type="ECO:0000256" key="3">
    <source>
        <dbReference type="ARBA" id="ARBA00022729"/>
    </source>
</evidence>
<reference evidence="8" key="1">
    <citation type="journal article" date="2021" name="PeerJ">
        <title>Extensive microbial diversity within the chicken gut microbiome revealed by metagenomics and culture.</title>
        <authorList>
            <person name="Gilroy R."/>
            <person name="Ravi A."/>
            <person name="Getino M."/>
            <person name="Pursley I."/>
            <person name="Horton D.L."/>
            <person name="Alikhan N.F."/>
            <person name="Baker D."/>
            <person name="Gharbi K."/>
            <person name="Hall N."/>
            <person name="Watson M."/>
            <person name="Adriaenssens E.M."/>
            <person name="Foster-Nyarko E."/>
            <person name="Jarju S."/>
            <person name="Secka A."/>
            <person name="Antonio M."/>
            <person name="Oren A."/>
            <person name="Chaudhuri R.R."/>
            <person name="La Ragione R."/>
            <person name="Hildebrand F."/>
            <person name="Pallen M.J."/>
        </authorList>
    </citation>
    <scope>NUCLEOTIDE SEQUENCE</scope>
    <source>
        <strain evidence="8">ChiHjej11B10-19426</strain>
    </source>
</reference>
<protein>
    <recommendedName>
        <fullName evidence="10">FimB/Mfa2 family fimbrial subunit</fullName>
    </recommendedName>
</protein>
<keyword evidence="5" id="KW-0564">Palmitate</keyword>
<dbReference type="GO" id="GO:0009279">
    <property type="term" value="C:cell outer membrane"/>
    <property type="evidence" value="ECO:0007669"/>
    <property type="project" value="UniProtKB-SubCell"/>
</dbReference>
<dbReference type="AlphaFoldDB" id="A0A9D2DCN6"/>
<evidence type="ECO:0000256" key="4">
    <source>
        <dbReference type="ARBA" id="ARBA00023136"/>
    </source>
</evidence>
<evidence type="ECO:0000256" key="7">
    <source>
        <dbReference type="ARBA" id="ARBA00023288"/>
    </source>
</evidence>
<dbReference type="PROSITE" id="PS51257">
    <property type="entry name" value="PROKAR_LIPOPROTEIN"/>
    <property type="match status" value="1"/>
</dbReference>
<dbReference type="Proteomes" id="UP000824014">
    <property type="component" value="Unassembled WGS sequence"/>
</dbReference>
<evidence type="ECO:0000313" key="8">
    <source>
        <dbReference type="EMBL" id="HIZ14434.1"/>
    </source>
</evidence>
<dbReference type="EMBL" id="DXCC01000003">
    <property type="protein sequence ID" value="HIZ14434.1"/>
    <property type="molecule type" value="Genomic_DNA"/>
</dbReference>
<evidence type="ECO:0000256" key="2">
    <source>
        <dbReference type="ARBA" id="ARBA00007248"/>
    </source>
</evidence>
<keyword evidence="6" id="KW-0998">Cell outer membrane</keyword>
<proteinExistence type="inferred from homology"/>
<keyword evidence="7" id="KW-0449">Lipoprotein</keyword>
<keyword evidence="4" id="KW-0472">Membrane</keyword>
<dbReference type="Gene3D" id="2.60.40.2100">
    <property type="match status" value="1"/>
</dbReference>
<dbReference type="InterPro" id="IPR014941">
    <property type="entry name" value="FimB/Mfa2/Mfa3"/>
</dbReference>
<dbReference type="Pfam" id="PF08842">
    <property type="entry name" value="Mfa2"/>
    <property type="match status" value="1"/>
</dbReference>
<comment type="subcellular location">
    <subcellularLocation>
        <location evidence="1">Cell outer membrane</location>
    </subcellularLocation>
</comment>
<comment type="similarity">
    <text evidence="2">Belongs to the bacteroidetes fimbrillin superfamily. FimB/Mfa2 family.</text>
</comment>